<proteinExistence type="predicted"/>
<reference evidence="2 3" key="1">
    <citation type="submission" date="2019-03" db="EMBL/GenBank/DDBJ databases">
        <title>Sequencing the genomes of 1000 actinobacteria strains.</title>
        <authorList>
            <person name="Klenk H.-P."/>
        </authorList>
    </citation>
    <scope>NUCLEOTIDE SEQUENCE [LARGE SCALE GENOMIC DNA]</scope>
    <source>
        <strain evidence="2 3">DSM 44969</strain>
    </source>
</reference>
<organism evidence="2 3">
    <name type="scientific">Pseudonocardia endophytica</name>
    <dbReference type="NCBI Taxonomy" id="401976"/>
    <lineage>
        <taxon>Bacteria</taxon>
        <taxon>Bacillati</taxon>
        <taxon>Actinomycetota</taxon>
        <taxon>Actinomycetes</taxon>
        <taxon>Pseudonocardiales</taxon>
        <taxon>Pseudonocardiaceae</taxon>
        <taxon>Pseudonocardia</taxon>
    </lineage>
</organism>
<evidence type="ECO:0008006" key="4">
    <source>
        <dbReference type="Google" id="ProtNLM"/>
    </source>
</evidence>
<sequence>MSVPAGQTPPRRPEGTPQPAQARPAPPTHVTQLRESLAHVLSGLRFPARRWEVIAEADSWGVGGPLRQAIGRLPDGNYPSLSVVIDVLTGPAGRTAPDPGHAPGRVVVPMRAPANGPRRTP</sequence>
<dbReference type="AlphaFoldDB" id="A0A4R1HNM5"/>
<name>A0A4R1HNM5_PSEEN</name>
<accession>A0A4R1HNM5</accession>
<dbReference type="EMBL" id="SMFZ01000002">
    <property type="protein sequence ID" value="TCK22801.1"/>
    <property type="molecule type" value="Genomic_DNA"/>
</dbReference>
<feature type="region of interest" description="Disordered" evidence="1">
    <location>
        <begin position="91"/>
        <end position="121"/>
    </location>
</feature>
<evidence type="ECO:0000313" key="3">
    <source>
        <dbReference type="Proteomes" id="UP000295560"/>
    </source>
</evidence>
<keyword evidence="3" id="KW-1185">Reference proteome</keyword>
<dbReference type="OrthoDB" id="3579733at2"/>
<comment type="caution">
    <text evidence="2">The sequence shown here is derived from an EMBL/GenBank/DDBJ whole genome shotgun (WGS) entry which is preliminary data.</text>
</comment>
<dbReference type="Pfam" id="PF11387">
    <property type="entry name" value="DUF2795"/>
    <property type="match status" value="1"/>
</dbReference>
<protein>
    <recommendedName>
        <fullName evidence="4">DUF2795 domain-containing protein</fullName>
    </recommendedName>
</protein>
<dbReference type="RefSeq" id="WP_132431906.1">
    <property type="nucleotide sequence ID" value="NZ_SMFZ01000002.1"/>
</dbReference>
<feature type="region of interest" description="Disordered" evidence="1">
    <location>
        <begin position="1"/>
        <end position="32"/>
    </location>
</feature>
<dbReference type="InterPro" id="IPR021527">
    <property type="entry name" value="DUF2795"/>
</dbReference>
<evidence type="ECO:0000313" key="2">
    <source>
        <dbReference type="EMBL" id="TCK22801.1"/>
    </source>
</evidence>
<gene>
    <name evidence="2" type="ORF">EV378_6812</name>
</gene>
<evidence type="ECO:0000256" key="1">
    <source>
        <dbReference type="SAM" id="MobiDB-lite"/>
    </source>
</evidence>
<dbReference type="Proteomes" id="UP000295560">
    <property type="component" value="Unassembled WGS sequence"/>
</dbReference>